<protein>
    <submittedName>
        <fullName evidence="2">Uncharacterized protein</fullName>
    </submittedName>
</protein>
<dbReference type="Proteomes" id="UP000198866">
    <property type="component" value="Unassembled WGS sequence"/>
</dbReference>
<reference evidence="3" key="1">
    <citation type="submission" date="2016-10" db="EMBL/GenBank/DDBJ databases">
        <authorList>
            <person name="Varghese N."/>
            <person name="Submissions S."/>
        </authorList>
    </citation>
    <scope>NUCLEOTIDE SEQUENCE [LARGE SCALE GENOMIC DNA]</scope>
    <source>
        <strain evidence="3">LMG 26031</strain>
    </source>
</reference>
<name>A0A1H7E8T1_9BURK</name>
<dbReference type="RefSeq" id="WP_143062384.1">
    <property type="nucleotide sequence ID" value="NZ_FNYE01000041.1"/>
</dbReference>
<sequence length="81" mass="8644">MGAVTVNRATGSVTIPYDHAQLNREKILGLLSDLDVIVSETVHPTSAATAGPGQPGGTRSLVSAVDDLNDEHREHRDRRSL</sequence>
<organism evidence="2 3">
    <name type="scientific">Paraburkholderia diazotrophica</name>
    <dbReference type="NCBI Taxonomy" id="667676"/>
    <lineage>
        <taxon>Bacteria</taxon>
        <taxon>Pseudomonadati</taxon>
        <taxon>Pseudomonadota</taxon>
        <taxon>Betaproteobacteria</taxon>
        <taxon>Burkholderiales</taxon>
        <taxon>Burkholderiaceae</taxon>
        <taxon>Paraburkholderia</taxon>
    </lineage>
</organism>
<evidence type="ECO:0000256" key="1">
    <source>
        <dbReference type="SAM" id="MobiDB-lite"/>
    </source>
</evidence>
<accession>A0A1H7E8T1</accession>
<evidence type="ECO:0000313" key="3">
    <source>
        <dbReference type="Proteomes" id="UP000198866"/>
    </source>
</evidence>
<feature type="region of interest" description="Disordered" evidence="1">
    <location>
        <begin position="45"/>
        <end position="81"/>
    </location>
</feature>
<proteinExistence type="predicted"/>
<dbReference type="EMBL" id="FNYE01000041">
    <property type="protein sequence ID" value="SEK08502.1"/>
    <property type="molecule type" value="Genomic_DNA"/>
</dbReference>
<feature type="compositionally biased region" description="Basic and acidic residues" evidence="1">
    <location>
        <begin position="70"/>
        <end position="81"/>
    </location>
</feature>
<dbReference type="OrthoDB" id="9794780at2"/>
<dbReference type="AlphaFoldDB" id="A0A1H7E8T1"/>
<evidence type="ECO:0000313" key="2">
    <source>
        <dbReference type="EMBL" id="SEK08502.1"/>
    </source>
</evidence>
<gene>
    <name evidence="2" type="ORF">SAMN05192539_104129</name>
</gene>
<keyword evidence="3" id="KW-1185">Reference proteome</keyword>